<accession>A0ABY3ZB90</accession>
<gene>
    <name evidence="1" type="ORF">SRIMR7_35325</name>
</gene>
<sequence length="252" mass="28446">MTNDSTAQDRQLLHDYSRETRDPYVQRLLAELLGHVNRAGFERTAGAGGGNTRDLGQGQYAVSYAYTPDTTRADHLAVLVHELTHVAVNQAYGSRMLNFPVPPLSAAEENRVRDETPGREEDFQNAALRRADARRRDAYVDLVIGNVQRLLDELRGSGLPAERQRAIRTKLTDHMRARPYHEYDGVLSHVLTWSDLDGVDRSSAFYRSLTAMVAQTADWRAAGDITLPRRRRGFFRRLGRTLAAALGMSRRR</sequence>
<protein>
    <recommendedName>
        <fullName evidence="3">DUF4157 domain-containing protein</fullName>
    </recommendedName>
</protein>
<dbReference type="RefSeq" id="WP_003986896.1">
    <property type="nucleotide sequence ID" value="NZ_CP043497.1"/>
</dbReference>
<keyword evidence="2" id="KW-1185">Reference proteome</keyword>
<evidence type="ECO:0008006" key="3">
    <source>
        <dbReference type="Google" id="ProtNLM"/>
    </source>
</evidence>
<name>A0ABY3ZB90_STRRM</name>
<dbReference type="GeneID" id="66853416"/>
<organism evidence="1 2">
    <name type="scientific">Streptomyces rimosus subsp. rimosus</name>
    <dbReference type="NCBI Taxonomy" id="132474"/>
    <lineage>
        <taxon>Bacteria</taxon>
        <taxon>Bacillati</taxon>
        <taxon>Actinomycetota</taxon>
        <taxon>Actinomycetes</taxon>
        <taxon>Kitasatosporales</taxon>
        <taxon>Streptomycetaceae</taxon>
        <taxon>Streptomyces</taxon>
    </lineage>
</organism>
<dbReference type="Proteomes" id="UP000829494">
    <property type="component" value="Chromosome"/>
</dbReference>
<reference evidence="1 2" key="1">
    <citation type="submission" date="2022-03" db="EMBL/GenBank/DDBJ databases">
        <title>Complete genome of Streptomyces rimosus ssp. rimosus R7 (=ATCC 10970).</title>
        <authorList>
            <person name="Beganovic S."/>
            <person name="Ruckert C."/>
            <person name="Busche T."/>
            <person name="Kalinowski J."/>
            <person name="Wittmann C."/>
        </authorList>
    </citation>
    <scope>NUCLEOTIDE SEQUENCE [LARGE SCALE GENOMIC DNA]</scope>
    <source>
        <strain evidence="1 2">R7</strain>
    </source>
</reference>
<evidence type="ECO:0000313" key="2">
    <source>
        <dbReference type="Proteomes" id="UP000829494"/>
    </source>
</evidence>
<evidence type="ECO:0000313" key="1">
    <source>
        <dbReference type="EMBL" id="UNZ07439.1"/>
    </source>
</evidence>
<dbReference type="EMBL" id="CP094298">
    <property type="protein sequence ID" value="UNZ07439.1"/>
    <property type="molecule type" value="Genomic_DNA"/>
</dbReference>
<proteinExistence type="predicted"/>